<keyword evidence="5 7" id="KW-0687">Ribonucleoprotein</keyword>
<dbReference type="Pfam" id="PF00900">
    <property type="entry name" value="Ribosomal_S4e"/>
    <property type="match status" value="1"/>
</dbReference>
<evidence type="ECO:0000256" key="3">
    <source>
        <dbReference type="ARBA" id="ARBA00022884"/>
    </source>
</evidence>
<keyword evidence="3 7" id="KW-0694">RNA-binding</keyword>
<dbReference type="Proteomes" id="UP000193404">
    <property type="component" value="Chromosome"/>
</dbReference>
<evidence type="ECO:0000256" key="7">
    <source>
        <dbReference type="HAMAP-Rule" id="MF_00485"/>
    </source>
</evidence>
<evidence type="ECO:0000256" key="6">
    <source>
        <dbReference type="ARBA" id="ARBA00035272"/>
    </source>
</evidence>
<dbReference type="Pfam" id="PF01479">
    <property type="entry name" value="S4"/>
    <property type="match status" value="1"/>
</dbReference>
<evidence type="ECO:0000256" key="1">
    <source>
        <dbReference type="ARBA" id="ARBA00007500"/>
    </source>
</evidence>
<dbReference type="GO" id="GO:0022627">
    <property type="term" value="C:cytosolic small ribosomal subunit"/>
    <property type="evidence" value="ECO:0007669"/>
    <property type="project" value="TreeGrafter"/>
</dbReference>
<dbReference type="PANTHER" id="PTHR11581:SF0">
    <property type="entry name" value="SMALL RIBOSOMAL SUBUNIT PROTEIN ES4"/>
    <property type="match status" value="1"/>
</dbReference>
<dbReference type="CDD" id="cd06087">
    <property type="entry name" value="KOW_RPS4"/>
    <property type="match status" value="1"/>
</dbReference>
<evidence type="ECO:0000256" key="2">
    <source>
        <dbReference type="ARBA" id="ARBA00022730"/>
    </source>
</evidence>
<keyword evidence="2" id="KW-0699">rRNA-binding</keyword>
<dbReference type="PROSITE" id="PS50889">
    <property type="entry name" value="S4"/>
    <property type="match status" value="1"/>
</dbReference>
<dbReference type="GO" id="GO:0006412">
    <property type="term" value="P:translation"/>
    <property type="evidence" value="ECO:0007669"/>
    <property type="project" value="UniProtKB-UniRule"/>
</dbReference>
<sequence>MPHITRTQAPWFLKLSKKEYKWTVKSNPGPHALSKSVPLALILRDYLNFTITLREAKTIISEGKVLVDGIPRKDYRFPVGLMDIVSIPSSNLYYLMVPNRARFMLPMPISEEESKYKLVRIMNKTVVKGGNIQLNLEDGRNILINKEDSSKYPTLSTLKIELPSQNILSTYLMNENMYGIIVGGKNTGVHGKIAKIRKSQYKVRKYSIVSIQRQNELYETNLENVMVIGEEKPEIKVE</sequence>
<organism evidence="9 10">
    <name type="scientific">Acidianus manzaensis</name>
    <dbReference type="NCBI Taxonomy" id="282676"/>
    <lineage>
        <taxon>Archaea</taxon>
        <taxon>Thermoproteota</taxon>
        <taxon>Thermoprotei</taxon>
        <taxon>Sulfolobales</taxon>
        <taxon>Sulfolobaceae</taxon>
        <taxon>Acidianus</taxon>
    </lineage>
</organism>
<evidence type="ECO:0000259" key="8">
    <source>
        <dbReference type="SMART" id="SM00363"/>
    </source>
</evidence>
<dbReference type="Gene3D" id="2.40.50.740">
    <property type="match status" value="1"/>
</dbReference>
<dbReference type="NCBIfam" id="NF003312">
    <property type="entry name" value="PRK04313.1"/>
    <property type="match status" value="1"/>
</dbReference>
<dbReference type="AlphaFoldDB" id="A0A1W6K0C0"/>
<dbReference type="GO" id="GO:0003735">
    <property type="term" value="F:structural constituent of ribosome"/>
    <property type="evidence" value="ECO:0007669"/>
    <property type="project" value="InterPro"/>
</dbReference>
<dbReference type="EMBL" id="CP020477">
    <property type="protein sequence ID" value="ARM75937.1"/>
    <property type="molecule type" value="Genomic_DNA"/>
</dbReference>
<dbReference type="Gene3D" id="3.10.290.10">
    <property type="entry name" value="RNA-binding S4 domain"/>
    <property type="match status" value="1"/>
</dbReference>
<evidence type="ECO:0000256" key="4">
    <source>
        <dbReference type="ARBA" id="ARBA00022980"/>
    </source>
</evidence>
<dbReference type="InterPro" id="IPR041982">
    <property type="entry name" value="Ribosomal_eS4_KOW"/>
</dbReference>
<name>A0A1W6K0C0_9CREN</name>
<dbReference type="RefSeq" id="WP_148691716.1">
    <property type="nucleotide sequence ID" value="NZ_CP020477.1"/>
</dbReference>
<dbReference type="SMART" id="SM00363">
    <property type="entry name" value="S4"/>
    <property type="match status" value="1"/>
</dbReference>
<dbReference type="InterPro" id="IPR002942">
    <property type="entry name" value="S4_RNA-bd"/>
</dbReference>
<dbReference type="Gene3D" id="2.30.30.30">
    <property type="match status" value="1"/>
</dbReference>
<dbReference type="InterPro" id="IPR036986">
    <property type="entry name" value="S4_RNA-bd_sf"/>
</dbReference>
<comment type="similarity">
    <text evidence="1 7">Belongs to the eukaryotic ribosomal protein eS4 family.</text>
</comment>
<feature type="domain" description="RNA-binding S4" evidence="8">
    <location>
        <begin position="37"/>
        <end position="101"/>
    </location>
</feature>
<proteinExistence type="inferred from homology"/>
<keyword evidence="4 7" id="KW-0689">Ribosomal protein</keyword>
<reference evidence="9 10" key="1">
    <citation type="submission" date="2017-03" db="EMBL/GenBank/DDBJ databases">
        <title>Sulfur activation and transportation mechanism of thermophilic Archaea Acidianus manzaensis YN-25.</title>
        <authorList>
            <person name="Ma Y."/>
            <person name="Yang Y."/>
            <person name="Xia J."/>
        </authorList>
    </citation>
    <scope>NUCLEOTIDE SEQUENCE [LARGE SCALE GENOMIC DNA]</scope>
    <source>
        <strain evidence="9 10">YN-25</strain>
    </source>
</reference>
<dbReference type="OrthoDB" id="372073at2157"/>
<evidence type="ECO:0000313" key="9">
    <source>
        <dbReference type="EMBL" id="ARM75937.1"/>
    </source>
</evidence>
<accession>A0A1W6K0C0</accession>
<dbReference type="Pfam" id="PF08071">
    <property type="entry name" value="RS4NT"/>
    <property type="match status" value="1"/>
</dbReference>
<protein>
    <recommendedName>
        <fullName evidence="6 7">Small ribosomal subunit protein eS4</fullName>
    </recommendedName>
</protein>
<gene>
    <name evidence="7" type="primary">rps4e</name>
    <name evidence="9" type="ORF">B6F84_07785</name>
</gene>
<dbReference type="InterPro" id="IPR014722">
    <property type="entry name" value="Rib_uL2_dom2"/>
</dbReference>
<dbReference type="PANTHER" id="PTHR11581">
    <property type="entry name" value="30S/40S RIBOSOMAL PROTEIN S4"/>
    <property type="match status" value="1"/>
</dbReference>
<dbReference type="KEGG" id="aman:B6F84_07785"/>
<evidence type="ECO:0000256" key="5">
    <source>
        <dbReference type="ARBA" id="ARBA00023274"/>
    </source>
</evidence>
<dbReference type="GeneID" id="41590809"/>
<dbReference type="SUPFAM" id="SSF55174">
    <property type="entry name" value="Alpha-L RNA-binding motif"/>
    <property type="match status" value="1"/>
</dbReference>
<dbReference type="InterPro" id="IPR013843">
    <property type="entry name" value="Ribosomal_eS4_N"/>
</dbReference>
<dbReference type="HAMAP" id="MF_00485">
    <property type="entry name" value="Ribosomal_eS4"/>
    <property type="match status" value="1"/>
</dbReference>
<dbReference type="GO" id="GO:0019843">
    <property type="term" value="F:rRNA binding"/>
    <property type="evidence" value="ECO:0007669"/>
    <property type="project" value="UniProtKB-KW"/>
</dbReference>
<dbReference type="InterPro" id="IPR000876">
    <property type="entry name" value="Ribosomal_eS4"/>
</dbReference>
<dbReference type="STRING" id="282676.B6F84_07785"/>
<dbReference type="InterPro" id="IPR038237">
    <property type="entry name" value="Ribosomal_eS4_central_sf"/>
</dbReference>
<dbReference type="InterPro" id="IPR013845">
    <property type="entry name" value="Ribosomal_eS4_central_region"/>
</dbReference>
<dbReference type="PIRSF" id="PIRSF002116">
    <property type="entry name" value="Ribosomal_S4"/>
    <property type="match status" value="1"/>
</dbReference>
<dbReference type="CDD" id="cd00165">
    <property type="entry name" value="S4"/>
    <property type="match status" value="1"/>
</dbReference>
<keyword evidence="10" id="KW-1185">Reference proteome</keyword>
<evidence type="ECO:0000313" key="10">
    <source>
        <dbReference type="Proteomes" id="UP000193404"/>
    </source>
</evidence>